<dbReference type="GO" id="GO:0019441">
    <property type="term" value="P:L-tryptophan catabolic process to kynurenine"/>
    <property type="evidence" value="ECO:0007669"/>
    <property type="project" value="InterPro"/>
</dbReference>
<dbReference type="AlphaFoldDB" id="A0A7C3C2W3"/>
<name>A0A7C3C2W3_9PROT</name>
<evidence type="ECO:0000313" key="1">
    <source>
        <dbReference type="EMBL" id="HFB54827.1"/>
    </source>
</evidence>
<accession>A0A7C3C2W3</accession>
<dbReference type="Proteomes" id="UP000886042">
    <property type="component" value="Unassembled WGS sequence"/>
</dbReference>
<dbReference type="Pfam" id="PF08933">
    <property type="entry name" value="PrnB"/>
    <property type="match status" value="1"/>
</dbReference>
<protein>
    <submittedName>
        <fullName evidence="1">DUF1864 family protein</fullName>
    </submittedName>
</protein>
<dbReference type="Gene3D" id="1.20.58.600">
    <property type="match status" value="1"/>
</dbReference>
<dbReference type="InterPro" id="IPR015029">
    <property type="entry name" value="PrnB"/>
</dbReference>
<sequence>IRDEGHSYIVNLGEEGNTDAGFANAFDVLGNLGLYFASLRRHGLTNPDTETESPFKEASALGLHLAASLGVTPRFATSHISTHNFAVDGVIKSLTSLEAEHFFLAYNTRGIFAYKRAADALDRILPLGISNPITAVLLGNAKDALKDVILYNKILFDQLDTDRFFYSVRPYYKPYRVGQHIYRGANAGDFSGINEIDMLLGLCTAKDAYYSQALVDKMLFMMPDCQQRLRRCMTKTSLMDEFLACADTSSERPWFQENLKAFLEVCKLHGYGAAQHQNMLVKKFIEKPSVQLPQEELNQVTASGPPLPVLLHSLEVLRDLRLAAKRDDLDTRYDDIARLTELVEG</sequence>
<gene>
    <name evidence="1" type="ORF">ENJ46_02795</name>
</gene>
<dbReference type="EMBL" id="DRMN01000187">
    <property type="protein sequence ID" value="HFB54827.1"/>
    <property type="molecule type" value="Genomic_DNA"/>
</dbReference>
<dbReference type="SUPFAM" id="SSF140959">
    <property type="entry name" value="Indolic compounds 2,3-dioxygenase-like"/>
    <property type="match status" value="1"/>
</dbReference>
<organism evidence="1">
    <name type="scientific">Hellea balneolensis</name>
    <dbReference type="NCBI Taxonomy" id="287478"/>
    <lineage>
        <taxon>Bacteria</taxon>
        <taxon>Pseudomonadati</taxon>
        <taxon>Pseudomonadota</taxon>
        <taxon>Alphaproteobacteria</taxon>
        <taxon>Maricaulales</taxon>
        <taxon>Robiginitomaculaceae</taxon>
        <taxon>Hellea</taxon>
    </lineage>
</organism>
<dbReference type="Gene3D" id="1.20.58.480">
    <property type="match status" value="1"/>
</dbReference>
<comment type="caution">
    <text evidence="1">The sequence shown here is derived from an EMBL/GenBank/DDBJ whole genome shotgun (WGS) entry which is preliminary data.</text>
</comment>
<feature type="non-terminal residue" evidence="1">
    <location>
        <position position="1"/>
    </location>
</feature>
<reference evidence="1" key="1">
    <citation type="journal article" date="2020" name="mSystems">
        <title>Genome- and Community-Level Interaction Insights into Carbon Utilization and Element Cycling Functions of Hydrothermarchaeota in Hydrothermal Sediment.</title>
        <authorList>
            <person name="Zhou Z."/>
            <person name="Liu Y."/>
            <person name="Xu W."/>
            <person name="Pan J."/>
            <person name="Luo Z.H."/>
            <person name="Li M."/>
        </authorList>
    </citation>
    <scope>NUCLEOTIDE SEQUENCE [LARGE SCALE GENOMIC DNA]</scope>
    <source>
        <strain evidence="1">HyVt-489</strain>
    </source>
</reference>
<dbReference type="GO" id="GO:0020037">
    <property type="term" value="F:heme binding"/>
    <property type="evidence" value="ECO:0007669"/>
    <property type="project" value="InterPro"/>
</dbReference>
<dbReference type="GO" id="GO:0046872">
    <property type="term" value="F:metal ion binding"/>
    <property type="evidence" value="ECO:0007669"/>
    <property type="project" value="InterPro"/>
</dbReference>
<proteinExistence type="predicted"/>
<dbReference type="InterPro" id="IPR037217">
    <property type="entry name" value="Trp/Indoleamine_2_3_dOase-like"/>
</dbReference>